<evidence type="ECO:0000256" key="1">
    <source>
        <dbReference type="SAM" id="SignalP"/>
    </source>
</evidence>
<gene>
    <name evidence="2" type="ORF">GmarT_01950</name>
</gene>
<keyword evidence="1" id="KW-0732">Signal</keyword>
<dbReference type="Proteomes" id="UP000322887">
    <property type="component" value="Chromosome"/>
</dbReference>
<evidence type="ECO:0000313" key="2">
    <source>
        <dbReference type="EMBL" id="QEG14362.1"/>
    </source>
</evidence>
<reference evidence="2 3" key="1">
    <citation type="submission" date="2019-08" db="EMBL/GenBank/DDBJ databases">
        <title>Deep-cultivation of Planctomycetes and their phenomic and genomic characterization uncovers novel biology.</title>
        <authorList>
            <person name="Wiegand S."/>
            <person name="Jogler M."/>
            <person name="Boedeker C."/>
            <person name="Pinto D."/>
            <person name="Vollmers J."/>
            <person name="Rivas-Marin E."/>
            <person name="Kohn T."/>
            <person name="Peeters S.H."/>
            <person name="Heuer A."/>
            <person name="Rast P."/>
            <person name="Oberbeckmann S."/>
            <person name="Bunk B."/>
            <person name="Jeske O."/>
            <person name="Meyerdierks A."/>
            <person name="Storesund J.E."/>
            <person name="Kallscheuer N."/>
            <person name="Luecker S."/>
            <person name="Lage O.M."/>
            <person name="Pohl T."/>
            <person name="Merkel B.J."/>
            <person name="Hornburger P."/>
            <person name="Mueller R.-W."/>
            <person name="Bruemmer F."/>
            <person name="Labrenz M."/>
            <person name="Spormann A.M."/>
            <person name="Op den Camp H."/>
            <person name="Overmann J."/>
            <person name="Amann R."/>
            <person name="Jetten M.S.M."/>
            <person name="Mascher T."/>
            <person name="Medema M.H."/>
            <person name="Devos D.P."/>
            <person name="Kaster A.-K."/>
            <person name="Ovreas L."/>
            <person name="Rohde M."/>
            <person name="Galperin M.Y."/>
            <person name="Jogler C."/>
        </authorList>
    </citation>
    <scope>NUCLEOTIDE SEQUENCE [LARGE SCALE GENOMIC DNA]</scope>
    <source>
        <strain evidence="2 3">DSM 8797</strain>
    </source>
</reference>
<sequence>MRVLFCLMLTVSLILFSGSLLSAQESVTSTVSVPSIEFRKYQGGHQDLKLPAEITDVSLAGQGRYLLIYMQSLRRVSVYDVNEVRIIKNLAMATDDALIVGGAAEMLVVNRSQNLLERWSLGTFQREAVKLLPIRGEVTRLKLGFDSCGPLKLTWKEVRSDLTLRGNPERYFDLQTLEEVAAPEPHLVQKLSKEEQKFNSKMGICSHPDYAISLPLRLDDKKRFPTGEGNTEHVSIFTRKPVKQLGYAEIAFMEHQDYSPLERLFTVRKRIYFIPQADQVLSIPFPSDRLHVSRLALRKLLEKEPPYLVVSSVPSKVCWRGQEWQYQLQLESSADDVSVELSAAPEGMQITESAKLTWRVPEDLQADQAFVILTLTPRGGKAKFQKFPLEVRDR</sequence>
<name>A0ABX5YFJ3_9PLAN</name>
<proteinExistence type="predicted"/>
<dbReference type="EMBL" id="CP042910">
    <property type="protein sequence ID" value="QEG14362.1"/>
    <property type="molecule type" value="Genomic_DNA"/>
</dbReference>
<dbReference type="RefSeq" id="WP_149302386.1">
    <property type="nucleotide sequence ID" value="NZ_CP036353.1"/>
</dbReference>
<organism evidence="2 3">
    <name type="scientific">Gimesia maris</name>
    <dbReference type="NCBI Taxonomy" id="122"/>
    <lineage>
        <taxon>Bacteria</taxon>
        <taxon>Pseudomonadati</taxon>
        <taxon>Planctomycetota</taxon>
        <taxon>Planctomycetia</taxon>
        <taxon>Planctomycetales</taxon>
        <taxon>Planctomycetaceae</taxon>
        <taxon>Gimesia</taxon>
    </lineage>
</organism>
<keyword evidence="3" id="KW-1185">Reference proteome</keyword>
<dbReference type="GeneID" id="98644896"/>
<protein>
    <submittedName>
        <fullName evidence="2">Uncharacterized protein</fullName>
    </submittedName>
</protein>
<feature type="chain" id="PRO_5047230774" evidence="1">
    <location>
        <begin position="23"/>
        <end position="394"/>
    </location>
</feature>
<accession>A0ABX5YFJ3</accession>
<feature type="signal peptide" evidence="1">
    <location>
        <begin position="1"/>
        <end position="22"/>
    </location>
</feature>
<evidence type="ECO:0000313" key="3">
    <source>
        <dbReference type="Proteomes" id="UP000322887"/>
    </source>
</evidence>